<evidence type="ECO:0000256" key="1">
    <source>
        <dbReference type="ARBA" id="ARBA00004328"/>
    </source>
</evidence>
<protein>
    <submittedName>
        <fullName evidence="2">Uncharacterized protein</fullName>
    </submittedName>
</protein>
<sequence>MDALKDLSDAELFKLPEASYLPGSGTIAVPTHDWSDDYFQKSVLSEALVYKPPTITEQYVYAVAAYHAWTSGNLAADSTPGHLILPVTFLTSKDGDQNEFLLKTAFDTKAKNNFPTISGDYDWARPTYEAPAIDVVDIPSTSVAAIKLAEDLEKTVLPPAMSFYMVSAETVSQSWDAWKNTLTNKEVTDSKKAEFVLWFGYMTGLLLRSASKSKNSVINSFKFQSLKNFCNQYGLSESDFPAFHPPSKKLFEKIYNIVSAGGNQMIVSLLCHMTEAMRVADNAKQEKNEGLLKSICMQSLSNHGLGMVNLLFLAAQRLQLKEGLLNNYLADGRSTISARRIKILLHISATKTMKTF</sequence>
<dbReference type="InterPro" id="IPR004902">
    <property type="entry name" value="Rhabdo_ncap_2"/>
</dbReference>
<gene>
    <name evidence="2" type="ORF">g.42636</name>
</gene>
<dbReference type="AlphaFoldDB" id="A0A1B6DCH9"/>
<dbReference type="Pfam" id="PF03216">
    <property type="entry name" value="Rhabdo_ncap_2"/>
    <property type="match status" value="1"/>
</dbReference>
<proteinExistence type="predicted"/>
<comment type="subcellular location">
    <subcellularLocation>
        <location evidence="1">Virion</location>
    </subcellularLocation>
</comment>
<name>A0A1B6DCH9_9HEMI</name>
<organism evidence="2">
    <name type="scientific">Clastoptera arizonana</name>
    <name type="common">Arizona spittle bug</name>
    <dbReference type="NCBI Taxonomy" id="38151"/>
    <lineage>
        <taxon>Eukaryota</taxon>
        <taxon>Metazoa</taxon>
        <taxon>Ecdysozoa</taxon>
        <taxon>Arthropoda</taxon>
        <taxon>Hexapoda</taxon>
        <taxon>Insecta</taxon>
        <taxon>Pterygota</taxon>
        <taxon>Neoptera</taxon>
        <taxon>Paraneoptera</taxon>
        <taxon>Hemiptera</taxon>
        <taxon>Auchenorrhyncha</taxon>
        <taxon>Cercopoidea</taxon>
        <taxon>Clastopteridae</taxon>
        <taxon>Clastoptera</taxon>
    </lineage>
</organism>
<reference evidence="2" key="1">
    <citation type="submission" date="2015-12" db="EMBL/GenBank/DDBJ databases">
        <title>De novo transcriptome assembly of four potential Pierce s Disease insect vectors from Arizona vineyards.</title>
        <authorList>
            <person name="Tassone E.E."/>
        </authorList>
    </citation>
    <scope>NUCLEOTIDE SEQUENCE</scope>
</reference>
<evidence type="ECO:0000313" key="2">
    <source>
        <dbReference type="EMBL" id="JAS23401.1"/>
    </source>
</evidence>
<accession>A0A1B6DCH9</accession>
<feature type="non-terminal residue" evidence="2">
    <location>
        <position position="356"/>
    </location>
</feature>
<dbReference type="EMBL" id="GEDC01013897">
    <property type="protein sequence ID" value="JAS23401.1"/>
    <property type="molecule type" value="Transcribed_RNA"/>
</dbReference>